<reference evidence="2 3" key="1">
    <citation type="journal article" date="2020" name="Nat. Food">
        <title>A phased Vanilla planifolia genome enables genetic improvement of flavour and production.</title>
        <authorList>
            <person name="Hasing T."/>
            <person name="Tang H."/>
            <person name="Brym M."/>
            <person name="Khazi F."/>
            <person name="Huang T."/>
            <person name="Chambers A.H."/>
        </authorList>
    </citation>
    <scope>NUCLEOTIDE SEQUENCE [LARGE SCALE GENOMIC DNA]</scope>
    <source>
        <tissue evidence="2">Leaf</tissue>
    </source>
</reference>
<dbReference type="Proteomes" id="UP000639772">
    <property type="component" value="Chromosome 1"/>
</dbReference>
<dbReference type="AlphaFoldDB" id="A0A835VMS8"/>
<comment type="caution">
    <text evidence="2">The sequence shown here is derived from an EMBL/GenBank/DDBJ whole genome shotgun (WGS) entry which is preliminary data.</text>
</comment>
<organism evidence="2 3">
    <name type="scientific">Vanilla planifolia</name>
    <name type="common">Vanilla</name>
    <dbReference type="NCBI Taxonomy" id="51239"/>
    <lineage>
        <taxon>Eukaryota</taxon>
        <taxon>Viridiplantae</taxon>
        <taxon>Streptophyta</taxon>
        <taxon>Embryophyta</taxon>
        <taxon>Tracheophyta</taxon>
        <taxon>Spermatophyta</taxon>
        <taxon>Magnoliopsida</taxon>
        <taxon>Liliopsida</taxon>
        <taxon>Asparagales</taxon>
        <taxon>Orchidaceae</taxon>
        <taxon>Vanilloideae</taxon>
        <taxon>Vanilleae</taxon>
        <taxon>Vanilla</taxon>
    </lineage>
</organism>
<feature type="region of interest" description="Disordered" evidence="1">
    <location>
        <begin position="64"/>
        <end position="89"/>
    </location>
</feature>
<feature type="compositionally biased region" description="Basic and acidic residues" evidence="1">
    <location>
        <begin position="76"/>
        <end position="89"/>
    </location>
</feature>
<proteinExistence type="predicted"/>
<accession>A0A835VMS8</accession>
<evidence type="ECO:0000313" key="2">
    <source>
        <dbReference type="EMBL" id="KAG0502840.1"/>
    </source>
</evidence>
<protein>
    <submittedName>
        <fullName evidence="2">Uncharacterized protein</fullName>
    </submittedName>
</protein>
<name>A0A835VMS8_VANPL</name>
<evidence type="ECO:0000256" key="1">
    <source>
        <dbReference type="SAM" id="MobiDB-lite"/>
    </source>
</evidence>
<evidence type="ECO:0000313" key="3">
    <source>
        <dbReference type="Proteomes" id="UP000639772"/>
    </source>
</evidence>
<gene>
    <name evidence="2" type="ORF">HPP92_002912</name>
</gene>
<dbReference type="EMBL" id="JADCNM010000001">
    <property type="protein sequence ID" value="KAG0502840.1"/>
    <property type="molecule type" value="Genomic_DNA"/>
</dbReference>
<feature type="compositionally biased region" description="Polar residues" evidence="1">
    <location>
        <begin position="64"/>
        <end position="73"/>
    </location>
</feature>
<sequence length="89" mass="9865">MAPNDGSGFKGPHRGMGISAPFELMWPTTIERGSRILRAMAFREKDKVSLFISRLLGDTLGCFNHTTNQSSAVTKRPAEDGRPDEENRT</sequence>